<evidence type="ECO:0000256" key="6">
    <source>
        <dbReference type="ARBA" id="ARBA00022825"/>
    </source>
</evidence>
<dbReference type="GO" id="GO:0005576">
    <property type="term" value="C:extracellular region"/>
    <property type="evidence" value="ECO:0007669"/>
    <property type="project" value="UniProtKB-SubCell"/>
</dbReference>
<dbReference type="PROSITE" id="PS00135">
    <property type="entry name" value="TRYPSIN_SER"/>
    <property type="match status" value="1"/>
</dbReference>
<dbReference type="EMBL" id="CAVLEF010000004">
    <property type="protein sequence ID" value="CAK1543146.1"/>
    <property type="molecule type" value="Genomic_DNA"/>
</dbReference>
<dbReference type="PANTHER" id="PTHR24276">
    <property type="entry name" value="POLYSERASE-RELATED"/>
    <property type="match status" value="1"/>
</dbReference>
<evidence type="ECO:0000256" key="12">
    <source>
        <dbReference type="SAM" id="SignalP"/>
    </source>
</evidence>
<evidence type="ECO:0000256" key="2">
    <source>
        <dbReference type="ARBA" id="ARBA00007664"/>
    </source>
</evidence>
<dbReference type="Gene3D" id="2.40.10.10">
    <property type="entry name" value="Trypsin-like serine proteases"/>
    <property type="match status" value="2"/>
</dbReference>
<evidence type="ECO:0000256" key="5">
    <source>
        <dbReference type="ARBA" id="ARBA00022801"/>
    </source>
</evidence>
<dbReference type="Pfam" id="PF00089">
    <property type="entry name" value="Trypsin"/>
    <property type="match status" value="1"/>
</dbReference>
<reference evidence="14 15" key="1">
    <citation type="submission" date="2023-11" db="EMBL/GenBank/DDBJ databases">
        <authorList>
            <person name="Okamura Y."/>
        </authorList>
    </citation>
    <scope>NUCLEOTIDE SEQUENCE [LARGE SCALE GENOMIC DNA]</scope>
</reference>
<feature type="domain" description="Peptidase S1" evidence="13">
    <location>
        <begin position="59"/>
        <end position="291"/>
    </location>
</feature>
<keyword evidence="7" id="KW-1015">Disulfide bond</keyword>
<dbReference type="SMART" id="SM00020">
    <property type="entry name" value="Tryp_SPc"/>
    <property type="match status" value="1"/>
</dbReference>
<dbReference type="FunFam" id="2.40.10.10:FF:000068">
    <property type="entry name" value="transmembrane protease serine 2"/>
    <property type="match status" value="1"/>
</dbReference>
<dbReference type="SUPFAM" id="SSF50494">
    <property type="entry name" value="Trypsin-like serine proteases"/>
    <property type="match status" value="1"/>
</dbReference>
<keyword evidence="15" id="KW-1185">Reference proteome</keyword>
<evidence type="ECO:0000256" key="8">
    <source>
        <dbReference type="ARBA" id="ARBA00023240"/>
    </source>
</evidence>
<evidence type="ECO:0000256" key="9">
    <source>
        <dbReference type="ARBA" id="ARBA00055534"/>
    </source>
</evidence>
<organism evidence="14 15">
    <name type="scientific">Leptosia nina</name>
    <dbReference type="NCBI Taxonomy" id="320188"/>
    <lineage>
        <taxon>Eukaryota</taxon>
        <taxon>Metazoa</taxon>
        <taxon>Ecdysozoa</taxon>
        <taxon>Arthropoda</taxon>
        <taxon>Hexapoda</taxon>
        <taxon>Insecta</taxon>
        <taxon>Pterygota</taxon>
        <taxon>Neoptera</taxon>
        <taxon>Endopterygota</taxon>
        <taxon>Lepidoptera</taxon>
        <taxon>Glossata</taxon>
        <taxon>Ditrysia</taxon>
        <taxon>Papilionoidea</taxon>
        <taxon>Pieridae</taxon>
        <taxon>Pierinae</taxon>
        <taxon>Leptosia</taxon>
    </lineage>
</organism>
<evidence type="ECO:0000313" key="14">
    <source>
        <dbReference type="EMBL" id="CAK1543146.1"/>
    </source>
</evidence>
<feature type="chain" id="PRO_5043382063" description="Peptidase S1 domain-containing protein" evidence="12">
    <location>
        <begin position="20"/>
        <end position="291"/>
    </location>
</feature>
<comment type="caution">
    <text evidence="14">The sequence shown here is derived from an EMBL/GenBank/DDBJ whole genome shotgun (WGS) entry which is preliminary data.</text>
</comment>
<dbReference type="InterPro" id="IPR009003">
    <property type="entry name" value="Peptidase_S1_PA"/>
</dbReference>
<keyword evidence="8" id="KW-1199">Hemostasis impairing toxin</keyword>
<dbReference type="AlphaFoldDB" id="A0AAV1J3W1"/>
<dbReference type="InterPro" id="IPR001314">
    <property type="entry name" value="Peptidase_S1A"/>
</dbReference>
<sequence>MCFLIKFIVLNFLILQSNAEFDLTELTVHNYHLRTGIPEAARLMALEAKELALRNVNQIVGGRVTDVSEVPYQAGLVIKVLRLLTSVCSGSLLSPTRVLTAAHCNHDGRTTAQDITVVLGSNRLFTGGERIDSNGIVVHDDWNPDTVENDIAVVFIPAITFTDLIQPINLPDPERELFLSGTAIASGYGLTKDGESISRNQLISSVILPIITNDKCKEVYGDIVRETTICTDGRDGHGTCNGDSGGPLAVDVDNERVLIGVTSFGARVGCEKGYPAAFTRVTSYVSWILSL</sequence>
<keyword evidence="3" id="KW-0800">Toxin</keyword>
<evidence type="ECO:0000256" key="7">
    <source>
        <dbReference type="ARBA" id="ARBA00023157"/>
    </source>
</evidence>
<keyword evidence="10" id="KW-1205">Fibrinolytic toxin</keyword>
<dbReference type="InterPro" id="IPR018114">
    <property type="entry name" value="TRYPSIN_HIS"/>
</dbReference>
<dbReference type="PROSITE" id="PS00134">
    <property type="entry name" value="TRYPSIN_HIS"/>
    <property type="match status" value="1"/>
</dbReference>
<dbReference type="InterPro" id="IPR001254">
    <property type="entry name" value="Trypsin_dom"/>
</dbReference>
<evidence type="ECO:0000256" key="4">
    <source>
        <dbReference type="ARBA" id="ARBA00022670"/>
    </source>
</evidence>
<comment type="function">
    <text evidence="9">Fibrinolytic activity; shows preferential cleavage of Arg-Gly bonds in all three fibrinogen chains. Contact with the caterpillars causes severe bleeding, due the anticoagulant effect of the protein.</text>
</comment>
<dbReference type="CDD" id="cd00190">
    <property type="entry name" value="Tryp_SPc"/>
    <property type="match status" value="1"/>
</dbReference>
<evidence type="ECO:0000256" key="3">
    <source>
        <dbReference type="ARBA" id="ARBA00022656"/>
    </source>
</evidence>
<evidence type="ECO:0000256" key="11">
    <source>
        <dbReference type="RuleBase" id="RU363034"/>
    </source>
</evidence>
<keyword evidence="5 11" id="KW-0378">Hydrolase</keyword>
<comment type="similarity">
    <text evidence="2">Belongs to the peptidase S1 family.</text>
</comment>
<protein>
    <recommendedName>
        <fullName evidence="13">Peptidase S1 domain-containing protein</fullName>
    </recommendedName>
</protein>
<feature type="signal peptide" evidence="12">
    <location>
        <begin position="1"/>
        <end position="19"/>
    </location>
</feature>
<dbReference type="PROSITE" id="PS50240">
    <property type="entry name" value="TRYPSIN_DOM"/>
    <property type="match status" value="1"/>
</dbReference>
<evidence type="ECO:0000313" key="15">
    <source>
        <dbReference type="Proteomes" id="UP001497472"/>
    </source>
</evidence>
<gene>
    <name evidence="14" type="ORF">LNINA_LOCUS2981</name>
</gene>
<evidence type="ECO:0000259" key="13">
    <source>
        <dbReference type="PROSITE" id="PS50240"/>
    </source>
</evidence>
<evidence type="ECO:0000256" key="10">
    <source>
        <dbReference type="ARBA" id="ARBA00084094"/>
    </source>
</evidence>
<proteinExistence type="inferred from homology"/>
<dbReference type="GO" id="GO:0004252">
    <property type="term" value="F:serine-type endopeptidase activity"/>
    <property type="evidence" value="ECO:0007669"/>
    <property type="project" value="InterPro"/>
</dbReference>
<dbReference type="InterPro" id="IPR050430">
    <property type="entry name" value="Peptidase_S1"/>
</dbReference>
<dbReference type="Proteomes" id="UP001497472">
    <property type="component" value="Unassembled WGS sequence"/>
</dbReference>
<dbReference type="GO" id="GO:0090729">
    <property type="term" value="F:toxin activity"/>
    <property type="evidence" value="ECO:0007669"/>
    <property type="project" value="UniProtKB-KW"/>
</dbReference>
<dbReference type="PRINTS" id="PR00722">
    <property type="entry name" value="CHYMOTRYPSIN"/>
</dbReference>
<dbReference type="InterPro" id="IPR043504">
    <property type="entry name" value="Peptidase_S1_PA_chymotrypsin"/>
</dbReference>
<keyword evidence="6 11" id="KW-0720">Serine protease</keyword>
<dbReference type="PANTHER" id="PTHR24276:SF98">
    <property type="entry name" value="FI18310P1-RELATED"/>
    <property type="match status" value="1"/>
</dbReference>
<dbReference type="GO" id="GO:0006508">
    <property type="term" value="P:proteolysis"/>
    <property type="evidence" value="ECO:0007669"/>
    <property type="project" value="UniProtKB-KW"/>
</dbReference>
<accession>A0AAV1J3W1</accession>
<keyword evidence="4 11" id="KW-0645">Protease</keyword>
<dbReference type="InterPro" id="IPR033116">
    <property type="entry name" value="TRYPSIN_SER"/>
</dbReference>
<keyword evidence="12" id="KW-0732">Signal</keyword>
<comment type="subcellular location">
    <subcellularLocation>
        <location evidence="1">Secreted</location>
        <location evidence="1">Extracellular space</location>
    </subcellularLocation>
</comment>
<evidence type="ECO:0000256" key="1">
    <source>
        <dbReference type="ARBA" id="ARBA00004239"/>
    </source>
</evidence>
<name>A0AAV1J3W1_9NEOP</name>